<feature type="chain" id="PRO_5041021283" description="Metalloendopeptidase" evidence="6">
    <location>
        <begin position="18"/>
        <end position="644"/>
    </location>
</feature>
<evidence type="ECO:0000256" key="6">
    <source>
        <dbReference type="RuleBase" id="RU361183"/>
    </source>
</evidence>
<keyword evidence="3" id="KW-0325">Glycoprotein</keyword>
<dbReference type="EC" id="3.4.24.-" evidence="6"/>
<evidence type="ECO:0000256" key="3">
    <source>
        <dbReference type="ARBA" id="ARBA00023180"/>
    </source>
</evidence>
<feature type="binding site" evidence="5">
    <location>
        <position position="170"/>
    </location>
    <ligand>
        <name>Zn(2+)</name>
        <dbReference type="ChEBI" id="CHEBI:29105"/>
        <note>catalytic</note>
    </ligand>
</feature>
<dbReference type="SMART" id="SM00636">
    <property type="entry name" value="Glyco_18"/>
    <property type="match status" value="1"/>
</dbReference>
<dbReference type="GO" id="GO:0008270">
    <property type="term" value="F:zinc ion binding"/>
    <property type="evidence" value="ECO:0007669"/>
    <property type="project" value="UniProtKB-UniRule"/>
</dbReference>
<sequence length="644" mass="71629">MWTDIIFILVVFKEASARSAYIINAATAVDDSELAAPADASFFQGDIIGIDTLPDSDSTSMGLNGVLDENLKWKTLKVPYAYSQTFLSSDQADKRQIISDAMDVFEKNTCLTFVQRTTETEFITIFADANRCYSYYGKQQPRPKGQPVALSLTNCFTNGTSGIAQHELMHTLGFFHEQSRMDRDNYVDINWNNIMPEAQSQFIIQNSTAFDEPYDFDSVLHYGMFDFAIDRSIWTIKPKEKYKDKQIGQRIGLSPTDIRKINKMYKCPPRAITPSSPGPSDPQFDSPHRGCYYSLAGESRRGLGKFTVSDVDATLCTYITVAFGTVQNDRLQVSSALKETLDKLKAVRDGSGTNLKIFLSVGGQATSNALDDIARDKAKSHAFARAAAQVLRSSGLDGLDIMYQKQSGVDSGKFTAFIQEIQRTFSIESYENDAIRLAISLVVFSEPSMTASIDAKSLDSYVDIVHVAAYGFSGSDRKSVSHHSPTTLGTVGFQQLYNMKTLLENWRKRGFSKSKLVAGLPFYGRGWLLEDPANHDLGSGALRWIASSAFTSEQGAWPYYEICQRINQDDATNVFDPDIQASYAYNDAWWIGYNDIQTIKTKANWARQNGYGVYAWDISEDDFGNNCGGGKNPLLTAIKEAMGQ</sequence>
<dbReference type="GO" id="GO:0005975">
    <property type="term" value="P:carbohydrate metabolic process"/>
    <property type="evidence" value="ECO:0007669"/>
    <property type="project" value="InterPro"/>
</dbReference>
<keyword evidence="1 6" id="KW-0732">Signal</keyword>
<dbReference type="FunFam" id="3.10.50.10:FF:000003">
    <property type="entry name" value="Class V chitinase CHIT5b"/>
    <property type="match status" value="1"/>
</dbReference>
<feature type="binding site" evidence="5">
    <location>
        <position position="166"/>
    </location>
    <ligand>
        <name>Zn(2+)</name>
        <dbReference type="ChEBI" id="CHEBI:29105"/>
        <note>catalytic</note>
    </ligand>
</feature>
<dbReference type="GO" id="GO:0016798">
    <property type="term" value="F:hydrolase activity, acting on glycosyl bonds"/>
    <property type="evidence" value="ECO:0007669"/>
    <property type="project" value="UniProtKB-KW"/>
</dbReference>
<evidence type="ECO:0000259" key="7">
    <source>
        <dbReference type="PROSITE" id="PS51864"/>
    </source>
</evidence>
<dbReference type="InterPro" id="IPR017853">
    <property type="entry name" value="GH"/>
</dbReference>
<proteinExistence type="predicted"/>
<dbReference type="OrthoDB" id="73875at2759"/>
<keyword evidence="5 6" id="KW-0862">Zinc</keyword>
<dbReference type="InterPro" id="IPR001506">
    <property type="entry name" value="Peptidase_M12A"/>
</dbReference>
<evidence type="ECO:0000313" key="10">
    <source>
        <dbReference type="Proteomes" id="UP000192578"/>
    </source>
</evidence>
<dbReference type="SMART" id="SM00235">
    <property type="entry name" value="ZnMc"/>
    <property type="match status" value="1"/>
</dbReference>
<dbReference type="Proteomes" id="UP000192578">
    <property type="component" value="Unassembled WGS sequence"/>
</dbReference>
<feature type="domain" description="Peptidase M12A" evidence="7">
    <location>
        <begin position="64"/>
        <end position="268"/>
    </location>
</feature>
<dbReference type="InterPro" id="IPR029070">
    <property type="entry name" value="Chitinase_insertion_sf"/>
</dbReference>
<protein>
    <recommendedName>
        <fullName evidence="6">Metalloendopeptidase</fullName>
        <ecNumber evidence="6">3.4.24.-</ecNumber>
    </recommendedName>
</protein>
<dbReference type="GO" id="GO:0006508">
    <property type="term" value="P:proteolysis"/>
    <property type="evidence" value="ECO:0007669"/>
    <property type="project" value="UniProtKB-KW"/>
</dbReference>
<dbReference type="SUPFAM" id="SSF51445">
    <property type="entry name" value="(Trans)glycosidases"/>
    <property type="match status" value="1"/>
</dbReference>
<feature type="binding site" evidence="5">
    <location>
        <position position="176"/>
    </location>
    <ligand>
        <name>Zn(2+)</name>
        <dbReference type="ChEBI" id="CHEBI:29105"/>
        <note>catalytic</note>
    </ligand>
</feature>
<feature type="active site" evidence="5">
    <location>
        <position position="167"/>
    </location>
</feature>
<dbReference type="EMBL" id="MTYJ01000263">
    <property type="protein sequence ID" value="OWA52334.1"/>
    <property type="molecule type" value="Genomic_DNA"/>
</dbReference>
<keyword evidence="5 6" id="KW-0479">Metal-binding</keyword>
<organism evidence="9 10">
    <name type="scientific">Hypsibius exemplaris</name>
    <name type="common">Freshwater tardigrade</name>
    <dbReference type="NCBI Taxonomy" id="2072580"/>
    <lineage>
        <taxon>Eukaryota</taxon>
        <taxon>Metazoa</taxon>
        <taxon>Ecdysozoa</taxon>
        <taxon>Tardigrada</taxon>
        <taxon>Eutardigrada</taxon>
        <taxon>Parachela</taxon>
        <taxon>Hypsibioidea</taxon>
        <taxon>Hypsibiidae</taxon>
        <taxon>Hypsibius</taxon>
    </lineage>
</organism>
<dbReference type="InterPro" id="IPR034035">
    <property type="entry name" value="Astacin-like_dom"/>
</dbReference>
<evidence type="ECO:0000256" key="5">
    <source>
        <dbReference type="PROSITE-ProRule" id="PRU01211"/>
    </source>
</evidence>
<dbReference type="PROSITE" id="PS51910">
    <property type="entry name" value="GH18_2"/>
    <property type="match status" value="1"/>
</dbReference>
<gene>
    <name evidence="9" type="ORF">BV898_16789</name>
</gene>
<dbReference type="PANTHER" id="PTHR10127">
    <property type="entry name" value="DISCOIDIN, CUB, EGF, LAMININ , AND ZINC METALLOPROTEASE DOMAIN CONTAINING"/>
    <property type="match status" value="1"/>
</dbReference>
<feature type="signal peptide" evidence="6">
    <location>
        <begin position="1"/>
        <end position="17"/>
    </location>
</feature>
<feature type="domain" description="GH18" evidence="8">
    <location>
        <begin position="287"/>
        <end position="644"/>
    </location>
</feature>
<evidence type="ECO:0000259" key="8">
    <source>
        <dbReference type="PROSITE" id="PS51910"/>
    </source>
</evidence>
<reference evidence="10" key="1">
    <citation type="submission" date="2017-01" db="EMBL/GenBank/DDBJ databases">
        <title>Comparative genomics of anhydrobiosis in the tardigrade Hypsibius dujardini.</title>
        <authorList>
            <person name="Yoshida Y."/>
            <person name="Koutsovoulos G."/>
            <person name="Laetsch D."/>
            <person name="Stevens L."/>
            <person name="Kumar S."/>
            <person name="Horikawa D."/>
            <person name="Ishino K."/>
            <person name="Komine S."/>
            <person name="Tomita M."/>
            <person name="Blaxter M."/>
            <person name="Arakawa K."/>
        </authorList>
    </citation>
    <scope>NUCLEOTIDE SEQUENCE [LARGE SCALE GENOMIC DNA]</scope>
    <source>
        <strain evidence="10">Z151</strain>
    </source>
</reference>
<dbReference type="PROSITE" id="PS51864">
    <property type="entry name" value="ASTACIN"/>
    <property type="match status" value="1"/>
</dbReference>
<comment type="caution">
    <text evidence="9">The sequence shown here is derived from an EMBL/GenBank/DDBJ whole genome shotgun (WGS) entry which is preliminary data.</text>
</comment>
<keyword evidence="10" id="KW-1185">Reference proteome</keyword>
<evidence type="ECO:0000313" key="9">
    <source>
        <dbReference type="EMBL" id="OWA52334.1"/>
    </source>
</evidence>
<comment type="caution">
    <text evidence="5">Lacks conserved residue(s) required for the propagation of feature annotation.</text>
</comment>
<dbReference type="AlphaFoldDB" id="A0A9X6NFJ3"/>
<name>A0A9X6NFJ3_HYPEX</name>
<dbReference type="Gene3D" id="3.10.50.10">
    <property type="match status" value="1"/>
</dbReference>
<keyword evidence="5 6" id="KW-0645">Protease</keyword>
<dbReference type="GO" id="GO:0008061">
    <property type="term" value="F:chitin binding"/>
    <property type="evidence" value="ECO:0007669"/>
    <property type="project" value="InterPro"/>
</dbReference>
<dbReference type="Pfam" id="PF01400">
    <property type="entry name" value="Astacin"/>
    <property type="match status" value="1"/>
</dbReference>
<dbReference type="Gene3D" id="3.40.390.10">
    <property type="entry name" value="Collagenase (Catalytic Domain)"/>
    <property type="match status" value="1"/>
</dbReference>
<dbReference type="GO" id="GO:0004222">
    <property type="term" value="F:metalloendopeptidase activity"/>
    <property type="evidence" value="ECO:0007669"/>
    <property type="project" value="UniProtKB-UniRule"/>
</dbReference>
<dbReference type="CDD" id="cd04280">
    <property type="entry name" value="ZnMc_astacin_like"/>
    <property type="match status" value="1"/>
</dbReference>
<dbReference type="InterPro" id="IPR011583">
    <property type="entry name" value="Chitinase_II/V-like_cat"/>
</dbReference>
<dbReference type="Pfam" id="PF00704">
    <property type="entry name" value="Glyco_hydro_18"/>
    <property type="match status" value="1"/>
</dbReference>
<keyword evidence="4" id="KW-0326">Glycosidase</keyword>
<evidence type="ECO:0000256" key="4">
    <source>
        <dbReference type="ARBA" id="ARBA00023295"/>
    </source>
</evidence>
<evidence type="ECO:0000256" key="1">
    <source>
        <dbReference type="ARBA" id="ARBA00022729"/>
    </source>
</evidence>
<comment type="cofactor">
    <cofactor evidence="5 6">
        <name>Zn(2+)</name>
        <dbReference type="ChEBI" id="CHEBI:29105"/>
    </cofactor>
    <text evidence="5 6">Binds 1 zinc ion per subunit.</text>
</comment>
<accession>A0A9X6NFJ3</accession>
<dbReference type="InterPro" id="IPR001223">
    <property type="entry name" value="Glyco_hydro18_cat"/>
</dbReference>
<evidence type="ECO:0000256" key="2">
    <source>
        <dbReference type="ARBA" id="ARBA00022801"/>
    </source>
</evidence>
<dbReference type="InterPro" id="IPR006026">
    <property type="entry name" value="Peptidase_Metallo"/>
</dbReference>
<dbReference type="InterPro" id="IPR024079">
    <property type="entry name" value="MetalloPept_cat_dom_sf"/>
</dbReference>
<dbReference type="SUPFAM" id="SSF55486">
    <property type="entry name" value="Metalloproteases ('zincins'), catalytic domain"/>
    <property type="match status" value="1"/>
</dbReference>
<dbReference type="PRINTS" id="PR00480">
    <property type="entry name" value="ASTACIN"/>
</dbReference>
<keyword evidence="2 5" id="KW-0378">Hydrolase</keyword>
<dbReference type="Gene3D" id="3.20.20.80">
    <property type="entry name" value="Glycosidases"/>
    <property type="match status" value="1"/>
</dbReference>
<dbReference type="PANTHER" id="PTHR10127:SF883">
    <property type="entry name" value="ZINC METALLOPROTEINASE NAS-8"/>
    <property type="match status" value="1"/>
</dbReference>
<keyword evidence="5 6" id="KW-0482">Metalloprotease</keyword>
<dbReference type="SUPFAM" id="SSF54556">
    <property type="entry name" value="Chitinase insertion domain"/>
    <property type="match status" value="1"/>
</dbReference>